<dbReference type="InterPro" id="IPR000086">
    <property type="entry name" value="NUDIX_hydrolase_dom"/>
</dbReference>
<dbReference type="InterPro" id="IPR015797">
    <property type="entry name" value="NUDIX_hydrolase-like_dom_sf"/>
</dbReference>
<comment type="caution">
    <text evidence="2">The sequence shown here is derived from an EMBL/GenBank/DDBJ whole genome shotgun (WGS) entry which is preliminary data.</text>
</comment>
<dbReference type="SUPFAM" id="SSF55811">
    <property type="entry name" value="Nudix"/>
    <property type="match status" value="1"/>
</dbReference>
<reference evidence="2 3" key="1">
    <citation type="journal article" date="2016" name="Nat. Commun.">
        <title>Thousands of microbial genomes shed light on interconnected biogeochemical processes in an aquifer system.</title>
        <authorList>
            <person name="Anantharaman K."/>
            <person name="Brown C.T."/>
            <person name="Hug L.A."/>
            <person name="Sharon I."/>
            <person name="Castelle C.J."/>
            <person name="Probst A.J."/>
            <person name="Thomas B.C."/>
            <person name="Singh A."/>
            <person name="Wilkins M.J."/>
            <person name="Karaoz U."/>
            <person name="Brodie E.L."/>
            <person name="Williams K.H."/>
            <person name="Hubbard S.S."/>
            <person name="Banfield J.F."/>
        </authorList>
    </citation>
    <scope>NUCLEOTIDE SEQUENCE [LARGE SCALE GENOMIC DNA]</scope>
</reference>
<evidence type="ECO:0000313" key="2">
    <source>
        <dbReference type="EMBL" id="OGY65003.1"/>
    </source>
</evidence>
<dbReference type="STRING" id="1798406.A3A04_01390"/>
<dbReference type="AlphaFoldDB" id="A0A1G1ZK54"/>
<name>A0A1G1ZK54_9BACT</name>
<sequence length="137" mass="15555">MTAKKISIDNAKHNKLFYFVANVVPYRESDGRCLILKRSENEKVHPGKYGVIGGKLEWEDLDMKNPTRVNGDVLDYEGAVEKLLRREAYEEAGIEIDTQLFYVNSVAFIRPDETPVVLVKYAARYKGGEVRIEGACI</sequence>
<dbReference type="Pfam" id="PF00293">
    <property type="entry name" value="NUDIX"/>
    <property type="match status" value="1"/>
</dbReference>
<dbReference type="PROSITE" id="PS51462">
    <property type="entry name" value="NUDIX"/>
    <property type="match status" value="1"/>
</dbReference>
<organism evidence="2 3">
    <name type="scientific">Candidatus Harrisonbacteria bacterium RIFCSPLOWO2_01_FULL_40_28</name>
    <dbReference type="NCBI Taxonomy" id="1798406"/>
    <lineage>
        <taxon>Bacteria</taxon>
        <taxon>Candidatus Harrisoniibacteriota</taxon>
    </lineage>
</organism>
<dbReference type="Proteomes" id="UP000178517">
    <property type="component" value="Unassembled WGS sequence"/>
</dbReference>
<accession>A0A1G1ZK54</accession>
<protein>
    <recommendedName>
        <fullName evidence="1">Nudix hydrolase domain-containing protein</fullName>
    </recommendedName>
</protein>
<dbReference type="EMBL" id="MHJI01000027">
    <property type="protein sequence ID" value="OGY65003.1"/>
    <property type="molecule type" value="Genomic_DNA"/>
</dbReference>
<gene>
    <name evidence="2" type="ORF">A3A04_01390</name>
</gene>
<evidence type="ECO:0000313" key="3">
    <source>
        <dbReference type="Proteomes" id="UP000178517"/>
    </source>
</evidence>
<feature type="domain" description="Nudix hydrolase" evidence="1">
    <location>
        <begin position="16"/>
        <end position="137"/>
    </location>
</feature>
<dbReference type="Gene3D" id="3.90.79.10">
    <property type="entry name" value="Nucleoside Triphosphate Pyrophosphohydrolase"/>
    <property type="match status" value="1"/>
</dbReference>
<evidence type="ECO:0000259" key="1">
    <source>
        <dbReference type="PROSITE" id="PS51462"/>
    </source>
</evidence>
<proteinExistence type="predicted"/>